<protein>
    <recommendedName>
        <fullName evidence="9">Clp protease ClpP</fullName>
    </recommendedName>
</protein>
<evidence type="ECO:0000256" key="1">
    <source>
        <dbReference type="ARBA" id="ARBA00022670"/>
    </source>
</evidence>
<evidence type="ECO:0000313" key="6">
    <source>
        <dbReference type="EMBL" id="RAW58180.1"/>
    </source>
</evidence>
<feature type="compositionally biased region" description="Polar residues" evidence="4">
    <location>
        <begin position="237"/>
        <end position="252"/>
    </location>
</feature>
<dbReference type="CDD" id="cd07016">
    <property type="entry name" value="S14_ClpP_1"/>
    <property type="match status" value="1"/>
</dbReference>
<reference evidence="7 8" key="1">
    <citation type="submission" date="2018-02" db="EMBL/GenBank/DDBJ databases">
        <title>Complete genome sequencing of Faecalibacterium prausnitzii strains isolated from the human gut.</title>
        <authorList>
            <person name="Fitzgerald B.C."/>
            <person name="Shkoporov A.N."/>
            <person name="Ross P.R."/>
            <person name="Hill C."/>
        </authorList>
    </citation>
    <scope>NUCLEOTIDE SEQUENCE [LARGE SCALE GENOMIC DNA]</scope>
    <source>
        <strain evidence="6 7">APC923/61-1</strain>
        <strain evidence="5 8">APC942/32-1</strain>
    </source>
</reference>
<dbReference type="AlphaFoldDB" id="A0A329UAJ3"/>
<dbReference type="GO" id="GO:0004252">
    <property type="term" value="F:serine-type endopeptidase activity"/>
    <property type="evidence" value="ECO:0007669"/>
    <property type="project" value="TreeGrafter"/>
</dbReference>
<feature type="region of interest" description="Disordered" evidence="4">
    <location>
        <begin position="236"/>
        <end position="257"/>
    </location>
</feature>
<evidence type="ECO:0000313" key="8">
    <source>
        <dbReference type="Proteomes" id="UP000251144"/>
    </source>
</evidence>
<name>A0A329UAJ3_9FIRM</name>
<dbReference type="Gene3D" id="3.90.226.10">
    <property type="entry name" value="2-enoyl-CoA Hydratase, Chain A, domain 1"/>
    <property type="match status" value="1"/>
</dbReference>
<evidence type="ECO:0000256" key="3">
    <source>
        <dbReference type="ARBA" id="ARBA00022825"/>
    </source>
</evidence>
<feature type="compositionally biased region" description="Basic and acidic residues" evidence="4">
    <location>
        <begin position="339"/>
        <end position="348"/>
    </location>
</feature>
<evidence type="ECO:0000256" key="2">
    <source>
        <dbReference type="ARBA" id="ARBA00022801"/>
    </source>
</evidence>
<accession>A0A329UAJ3</accession>
<dbReference type="Proteomes" id="UP000251144">
    <property type="component" value="Unassembled WGS sequence"/>
</dbReference>
<dbReference type="NCBIfam" id="NF045542">
    <property type="entry name" value="Clp_rel_HeadMat"/>
    <property type="match status" value="1"/>
</dbReference>
<keyword evidence="2" id="KW-0378">Hydrolase</keyword>
<evidence type="ECO:0000313" key="5">
    <source>
        <dbReference type="EMBL" id="RAW53502.1"/>
    </source>
</evidence>
<comment type="caution">
    <text evidence="6">The sequence shown here is derived from an EMBL/GenBank/DDBJ whole genome shotgun (WGS) entry which is preliminary data.</text>
</comment>
<feature type="region of interest" description="Disordered" evidence="4">
    <location>
        <begin position="336"/>
        <end position="373"/>
    </location>
</feature>
<dbReference type="Pfam" id="PF00574">
    <property type="entry name" value="CLP_protease"/>
    <property type="match status" value="1"/>
</dbReference>
<gene>
    <name evidence="6" type="ORF">C4N22_09520</name>
    <name evidence="5" type="ORF">C4N26_10060</name>
</gene>
<evidence type="ECO:0000313" key="7">
    <source>
        <dbReference type="Proteomes" id="UP000250583"/>
    </source>
</evidence>
<dbReference type="InterPro" id="IPR023562">
    <property type="entry name" value="ClpP/TepA"/>
</dbReference>
<dbReference type="EMBL" id="PRLE01000005">
    <property type="protein sequence ID" value="RAW58180.1"/>
    <property type="molecule type" value="Genomic_DNA"/>
</dbReference>
<dbReference type="RefSeq" id="WP_112148798.1">
    <property type="nucleotide sequence ID" value="NZ_PRLB01000010.1"/>
</dbReference>
<dbReference type="OrthoDB" id="9806592at2"/>
<dbReference type="GO" id="GO:0009368">
    <property type="term" value="C:endopeptidase Clp complex"/>
    <property type="evidence" value="ECO:0007669"/>
    <property type="project" value="TreeGrafter"/>
</dbReference>
<dbReference type="PANTHER" id="PTHR10381">
    <property type="entry name" value="ATP-DEPENDENT CLP PROTEASE PROTEOLYTIC SUBUNIT"/>
    <property type="match status" value="1"/>
</dbReference>
<evidence type="ECO:0008006" key="9">
    <source>
        <dbReference type="Google" id="ProtNLM"/>
    </source>
</evidence>
<dbReference type="GO" id="GO:0004176">
    <property type="term" value="F:ATP-dependent peptidase activity"/>
    <property type="evidence" value="ECO:0007669"/>
    <property type="project" value="TreeGrafter"/>
</dbReference>
<dbReference type="GO" id="GO:0006515">
    <property type="term" value="P:protein quality control for misfolded or incompletely synthesized proteins"/>
    <property type="evidence" value="ECO:0007669"/>
    <property type="project" value="TreeGrafter"/>
</dbReference>
<dbReference type="GO" id="GO:0051117">
    <property type="term" value="F:ATPase binding"/>
    <property type="evidence" value="ECO:0007669"/>
    <property type="project" value="TreeGrafter"/>
</dbReference>
<evidence type="ECO:0000256" key="4">
    <source>
        <dbReference type="SAM" id="MobiDB-lite"/>
    </source>
</evidence>
<proteinExistence type="predicted"/>
<keyword evidence="3" id="KW-0720">Serine protease</keyword>
<dbReference type="InterPro" id="IPR029045">
    <property type="entry name" value="ClpP/crotonase-like_dom_sf"/>
</dbReference>
<sequence length="388" mass="42288">MSKPNSRTNQKMTNDKFWQFRNLAGDDQKAELLLYGDISERSWWEDAATPKRFADDLAALGDVKEITVYINSGGGDVFAAQAIGNMLERNAATVTAHIDGLCASAATIVACHADKVVAAADSSYMVHPVSMGVCDYLTAEDLNNCLKALETIRSSIVTLYAKKSGKTEDECAKWMDETNWWTATEAKEKGFVDEVDDEADDSVVENRNGILFVNSISMNTPFNKAPNFVRSRVVDKTTAQPENTPQADQPGNKTHGEVTDMDIKDIKTVDDLRKACPDMVAKIETEAINAERTRIQEIENATLPGAEDEANEAKFVKPIDSASFAKAVIASMKAKQQKQSKDYLDKAKANAQTSGANNITNPPPADPDPKDAEANVFLAAIRKANGVK</sequence>
<keyword evidence="1" id="KW-0645">Protease</keyword>
<organism evidence="6 7">
    <name type="scientific">Faecalibacterium prausnitzii</name>
    <dbReference type="NCBI Taxonomy" id="853"/>
    <lineage>
        <taxon>Bacteria</taxon>
        <taxon>Bacillati</taxon>
        <taxon>Bacillota</taxon>
        <taxon>Clostridia</taxon>
        <taxon>Eubacteriales</taxon>
        <taxon>Oscillospiraceae</taxon>
        <taxon>Faecalibacterium</taxon>
    </lineage>
</organism>
<dbReference type="Proteomes" id="UP000250583">
    <property type="component" value="Unassembled WGS sequence"/>
</dbReference>
<dbReference type="SUPFAM" id="SSF52096">
    <property type="entry name" value="ClpP/crotonase"/>
    <property type="match status" value="1"/>
</dbReference>
<dbReference type="EMBL" id="PRLB01000010">
    <property type="protein sequence ID" value="RAW53502.1"/>
    <property type="molecule type" value="Genomic_DNA"/>
</dbReference>
<dbReference type="PANTHER" id="PTHR10381:SF70">
    <property type="entry name" value="ATP-DEPENDENT CLP PROTEASE PROTEOLYTIC SUBUNIT"/>
    <property type="match status" value="1"/>
</dbReference>